<name>A0A078AXF6_STYLE</name>
<keyword evidence="2" id="KW-1185">Reference proteome</keyword>
<evidence type="ECO:0000313" key="1">
    <source>
        <dbReference type="EMBL" id="CDW85907.1"/>
    </source>
</evidence>
<gene>
    <name evidence="1" type="primary">Contig15425.g16440</name>
    <name evidence="1" type="ORF">STYLEM_14997</name>
</gene>
<dbReference type="Proteomes" id="UP000039865">
    <property type="component" value="Unassembled WGS sequence"/>
</dbReference>
<dbReference type="EMBL" id="CCKQ01014157">
    <property type="protein sequence ID" value="CDW85907.1"/>
    <property type="molecule type" value="Genomic_DNA"/>
</dbReference>
<organism evidence="1 2">
    <name type="scientific">Stylonychia lemnae</name>
    <name type="common">Ciliate</name>
    <dbReference type="NCBI Taxonomy" id="5949"/>
    <lineage>
        <taxon>Eukaryota</taxon>
        <taxon>Sar</taxon>
        <taxon>Alveolata</taxon>
        <taxon>Ciliophora</taxon>
        <taxon>Intramacronucleata</taxon>
        <taxon>Spirotrichea</taxon>
        <taxon>Stichotrichia</taxon>
        <taxon>Sporadotrichida</taxon>
        <taxon>Oxytrichidae</taxon>
        <taxon>Stylonychinae</taxon>
        <taxon>Stylonychia</taxon>
    </lineage>
</organism>
<sequence length="295" mass="33955">MGCISDKAKSTVKIQNNNLEEVQQKQRSNSVEQDEEEAALKLLYMSQSFHQYKIQNNQKYKSQNSQSELEKQKILNSKSLINPENNQTIQNALMKIKHKKGQSKGSTVMRTQKKRILEIMEIDDQGQIKIDNDNQILAALQRQTLGKRRYKGKTATIRLIQQLQQAKFTINRNRLQVVVEECTEEDGRSDHEEYNESDKFENSTVYSANTASHYSLDQQEAKCLLQAALQMQVQKVSQGSLNDDEKLQYNTINLLNKGSSLHLKRDPLFNNDFSIQSDLRGFEPKKQISLTPNNS</sequence>
<dbReference type="AlphaFoldDB" id="A0A078AXF6"/>
<reference evidence="1 2" key="1">
    <citation type="submission" date="2014-06" db="EMBL/GenBank/DDBJ databases">
        <authorList>
            <person name="Swart Estienne"/>
        </authorList>
    </citation>
    <scope>NUCLEOTIDE SEQUENCE [LARGE SCALE GENOMIC DNA]</scope>
    <source>
        <strain evidence="1 2">130c</strain>
    </source>
</reference>
<accession>A0A078AXF6</accession>
<dbReference type="InParanoid" id="A0A078AXF6"/>
<proteinExistence type="predicted"/>
<protein>
    <submittedName>
        <fullName evidence="1">Uncharacterized protein</fullName>
    </submittedName>
</protein>
<evidence type="ECO:0000313" key="2">
    <source>
        <dbReference type="Proteomes" id="UP000039865"/>
    </source>
</evidence>